<feature type="region of interest" description="Disordered" evidence="1">
    <location>
        <begin position="62"/>
        <end position="139"/>
    </location>
</feature>
<keyword evidence="3" id="KW-1185">Reference proteome</keyword>
<gene>
    <name evidence="2" type="ORF">PIB30_026884</name>
</gene>
<dbReference type="Proteomes" id="UP001341840">
    <property type="component" value="Unassembled WGS sequence"/>
</dbReference>
<evidence type="ECO:0000313" key="3">
    <source>
        <dbReference type="Proteomes" id="UP001341840"/>
    </source>
</evidence>
<name>A0ABU6U9A8_9FABA</name>
<evidence type="ECO:0000256" key="1">
    <source>
        <dbReference type="SAM" id="MobiDB-lite"/>
    </source>
</evidence>
<proteinExistence type="predicted"/>
<feature type="compositionally biased region" description="Basic residues" evidence="1">
    <location>
        <begin position="87"/>
        <end position="99"/>
    </location>
</feature>
<accession>A0ABU6U9A8</accession>
<sequence length="223" mass="24921">MDARIELLRGDVRCIHNELDGLRSVLLEQGEAQSTFFQMVTELLKSDTNFFRKRKMLSPTFPTTEGTHPCRPSLATPSSSPHGFNNIRKKPIKTRKTNKSTKINRTLFKDDGKVSSNDPMLTTNPKGNSPPEPSHIGTQAIRTPGGIVISNEIPMGMPMCLRPTKNMHIIGTELAVIAYVFRFDLEKSEILVRTKHFQANRETLMTLLPSIPVLPEVLSLLSA</sequence>
<reference evidence="2 3" key="1">
    <citation type="journal article" date="2023" name="Plants (Basel)">
        <title>Bridging the Gap: Combining Genomics and Transcriptomics Approaches to Understand Stylosanthes scabra, an Orphan Legume from the Brazilian Caatinga.</title>
        <authorList>
            <person name="Ferreira-Neto J.R.C."/>
            <person name="da Silva M.D."/>
            <person name="Binneck E."/>
            <person name="de Melo N.F."/>
            <person name="da Silva R.H."/>
            <person name="de Melo A.L.T.M."/>
            <person name="Pandolfi V."/>
            <person name="Bustamante F.O."/>
            <person name="Brasileiro-Vidal A.C."/>
            <person name="Benko-Iseppon A.M."/>
        </authorList>
    </citation>
    <scope>NUCLEOTIDE SEQUENCE [LARGE SCALE GENOMIC DNA]</scope>
    <source>
        <tissue evidence="2">Leaves</tissue>
    </source>
</reference>
<dbReference type="EMBL" id="JASCZI010120931">
    <property type="protein sequence ID" value="MED6157807.1"/>
    <property type="molecule type" value="Genomic_DNA"/>
</dbReference>
<evidence type="ECO:0000313" key="2">
    <source>
        <dbReference type="EMBL" id="MED6157807.1"/>
    </source>
</evidence>
<comment type="caution">
    <text evidence="2">The sequence shown here is derived from an EMBL/GenBank/DDBJ whole genome shotgun (WGS) entry which is preliminary data.</text>
</comment>
<protein>
    <submittedName>
        <fullName evidence="2">Uncharacterized protein</fullName>
    </submittedName>
</protein>
<feature type="compositionally biased region" description="Polar residues" evidence="1">
    <location>
        <begin position="114"/>
        <end position="127"/>
    </location>
</feature>
<organism evidence="2 3">
    <name type="scientific">Stylosanthes scabra</name>
    <dbReference type="NCBI Taxonomy" id="79078"/>
    <lineage>
        <taxon>Eukaryota</taxon>
        <taxon>Viridiplantae</taxon>
        <taxon>Streptophyta</taxon>
        <taxon>Embryophyta</taxon>
        <taxon>Tracheophyta</taxon>
        <taxon>Spermatophyta</taxon>
        <taxon>Magnoliopsida</taxon>
        <taxon>eudicotyledons</taxon>
        <taxon>Gunneridae</taxon>
        <taxon>Pentapetalae</taxon>
        <taxon>rosids</taxon>
        <taxon>fabids</taxon>
        <taxon>Fabales</taxon>
        <taxon>Fabaceae</taxon>
        <taxon>Papilionoideae</taxon>
        <taxon>50 kb inversion clade</taxon>
        <taxon>dalbergioids sensu lato</taxon>
        <taxon>Dalbergieae</taxon>
        <taxon>Pterocarpus clade</taxon>
        <taxon>Stylosanthes</taxon>
    </lineage>
</organism>